<dbReference type="RefSeq" id="XP_005846044.1">
    <property type="nucleotide sequence ID" value="XM_005845982.1"/>
</dbReference>
<organism evidence="6">
    <name type="scientific">Chlorella variabilis</name>
    <name type="common">Green alga</name>
    <dbReference type="NCBI Taxonomy" id="554065"/>
    <lineage>
        <taxon>Eukaryota</taxon>
        <taxon>Viridiplantae</taxon>
        <taxon>Chlorophyta</taxon>
        <taxon>core chlorophytes</taxon>
        <taxon>Trebouxiophyceae</taxon>
        <taxon>Chlorellales</taxon>
        <taxon>Chlorellaceae</taxon>
        <taxon>Chlorella clade</taxon>
        <taxon>Chlorella</taxon>
    </lineage>
</organism>
<dbReference type="InterPro" id="IPR019345">
    <property type="entry name" value="ARMET_C"/>
</dbReference>
<evidence type="ECO:0000256" key="3">
    <source>
        <dbReference type="SAM" id="Phobius"/>
    </source>
</evidence>
<dbReference type="OrthoDB" id="8062037at2759"/>
<dbReference type="PANTHER" id="PTHR22765:SF411">
    <property type="entry name" value="OS02G0248440 PROTEIN"/>
    <property type="match status" value="1"/>
</dbReference>
<dbReference type="InterPro" id="IPR036361">
    <property type="entry name" value="SAP_dom_sf"/>
</dbReference>
<keyword evidence="3" id="KW-0472">Membrane</keyword>
<evidence type="ECO:0000313" key="6">
    <source>
        <dbReference type="Proteomes" id="UP000008141"/>
    </source>
</evidence>
<keyword evidence="1" id="KW-0862">Zinc</keyword>
<name>E1ZJY5_CHLVA</name>
<dbReference type="GeneID" id="17353523"/>
<keyword evidence="3" id="KW-0812">Transmembrane</keyword>
<keyword evidence="6" id="KW-1185">Reference proteome</keyword>
<dbReference type="GO" id="GO:0006511">
    <property type="term" value="P:ubiquitin-dependent protein catabolic process"/>
    <property type="evidence" value="ECO:0007669"/>
    <property type="project" value="TreeGrafter"/>
</dbReference>
<dbReference type="InterPro" id="IPR051826">
    <property type="entry name" value="E3_ubiquitin-ligase_domain"/>
</dbReference>
<gene>
    <name evidence="5" type="ORF">CHLNCDRAFT_136184</name>
</gene>
<dbReference type="SUPFAM" id="SSF68906">
    <property type="entry name" value="SAP domain"/>
    <property type="match status" value="1"/>
</dbReference>
<evidence type="ECO:0000256" key="2">
    <source>
        <dbReference type="SAM" id="MobiDB-lite"/>
    </source>
</evidence>
<dbReference type="Pfam" id="PF10208">
    <property type="entry name" value="ARMET_C"/>
    <property type="match status" value="1"/>
</dbReference>
<dbReference type="InterPro" id="IPR001841">
    <property type="entry name" value="Znf_RING"/>
</dbReference>
<reference evidence="5 6" key="1">
    <citation type="journal article" date="2010" name="Plant Cell">
        <title>The Chlorella variabilis NC64A genome reveals adaptation to photosymbiosis, coevolution with viruses, and cryptic sex.</title>
        <authorList>
            <person name="Blanc G."/>
            <person name="Duncan G."/>
            <person name="Agarkova I."/>
            <person name="Borodovsky M."/>
            <person name="Gurnon J."/>
            <person name="Kuo A."/>
            <person name="Lindquist E."/>
            <person name="Lucas S."/>
            <person name="Pangilinan J."/>
            <person name="Polle J."/>
            <person name="Salamov A."/>
            <person name="Terry A."/>
            <person name="Yamada T."/>
            <person name="Dunigan D.D."/>
            <person name="Grigoriev I.V."/>
            <person name="Claverie J.M."/>
            <person name="Van Etten J.L."/>
        </authorList>
    </citation>
    <scope>NUCLEOTIDE SEQUENCE [LARGE SCALE GENOMIC DNA]</scope>
    <source>
        <strain evidence="5 6">NC64A</strain>
    </source>
</reference>
<feature type="transmembrane region" description="Helical" evidence="3">
    <location>
        <begin position="20"/>
        <end position="38"/>
    </location>
</feature>
<dbReference type="Gene3D" id="3.30.40.10">
    <property type="entry name" value="Zinc/RING finger domain, C3HC4 (zinc finger)"/>
    <property type="match status" value="1"/>
</dbReference>
<dbReference type="PROSITE" id="PS50089">
    <property type="entry name" value="ZF_RING_2"/>
    <property type="match status" value="1"/>
</dbReference>
<accession>E1ZJY5</accession>
<evidence type="ECO:0000313" key="5">
    <source>
        <dbReference type="EMBL" id="EFN53942.1"/>
    </source>
</evidence>
<dbReference type="AlphaFoldDB" id="E1ZJY5"/>
<dbReference type="SUPFAM" id="SSF57850">
    <property type="entry name" value="RING/U-box"/>
    <property type="match status" value="1"/>
</dbReference>
<dbReference type="GO" id="GO:0008270">
    <property type="term" value="F:zinc ion binding"/>
    <property type="evidence" value="ECO:0007669"/>
    <property type="project" value="UniProtKB-KW"/>
</dbReference>
<dbReference type="InterPro" id="IPR013083">
    <property type="entry name" value="Znf_RING/FYVE/PHD"/>
</dbReference>
<dbReference type="KEGG" id="cvr:CHLNCDRAFT_136184"/>
<evidence type="ECO:0000259" key="4">
    <source>
        <dbReference type="PROSITE" id="PS50089"/>
    </source>
</evidence>
<protein>
    <recommendedName>
        <fullName evidence="4">RING-type domain-containing protein</fullName>
    </recommendedName>
</protein>
<dbReference type="Proteomes" id="UP000008141">
    <property type="component" value="Unassembled WGS sequence"/>
</dbReference>
<proteinExistence type="predicted"/>
<dbReference type="Gene3D" id="1.10.720.30">
    <property type="entry name" value="SAP domain"/>
    <property type="match status" value="1"/>
</dbReference>
<keyword evidence="1" id="KW-0479">Metal-binding</keyword>
<sequence>MLIYLNIGNLGGQGGGGWQIGPLITLLPILLTYGFPLLQSLLSMLFGFGSSNVFVYDGSSGGSGGVSSPSSVGSGGRSSSSSSSSSDEGADTSLVSSTLVAFTSMVVSATLTVLLMRLVVAGRRNGFGVTLRRMFLEGFGGGWGQAAGRGGAQHGGRPAPRTRSQRIEHVAKLMQGLPVESYRSREELERMSVAELKQLLKKRGVACEHCLEKRELVERGAEGGNSSAASCSICCEDYESGDVLRVLPCGHRYHLECVDKWFLASTDYSRPPACPLCSAPLDGTGSSSSS</sequence>
<dbReference type="Pfam" id="PF13639">
    <property type="entry name" value="zf-RING_2"/>
    <property type="match status" value="1"/>
</dbReference>
<keyword evidence="1" id="KW-0863">Zinc-finger</keyword>
<dbReference type="eggNOG" id="KOG4628">
    <property type="taxonomic scope" value="Eukaryota"/>
</dbReference>
<dbReference type="InParanoid" id="E1ZJY5"/>
<dbReference type="PANTHER" id="PTHR22765">
    <property type="entry name" value="RING FINGER AND PROTEASE ASSOCIATED DOMAIN-CONTAINING"/>
    <property type="match status" value="1"/>
</dbReference>
<feature type="domain" description="RING-type" evidence="4">
    <location>
        <begin position="231"/>
        <end position="278"/>
    </location>
</feature>
<keyword evidence="3" id="KW-1133">Transmembrane helix</keyword>
<dbReference type="EMBL" id="GL433849">
    <property type="protein sequence ID" value="EFN53942.1"/>
    <property type="molecule type" value="Genomic_DNA"/>
</dbReference>
<dbReference type="GO" id="GO:0061630">
    <property type="term" value="F:ubiquitin protein ligase activity"/>
    <property type="evidence" value="ECO:0007669"/>
    <property type="project" value="TreeGrafter"/>
</dbReference>
<feature type="region of interest" description="Disordered" evidence="2">
    <location>
        <begin position="63"/>
        <end position="90"/>
    </location>
</feature>
<feature type="compositionally biased region" description="Low complexity" evidence="2">
    <location>
        <begin position="66"/>
        <end position="86"/>
    </location>
</feature>
<feature type="transmembrane region" description="Helical" evidence="3">
    <location>
        <begin position="94"/>
        <end position="115"/>
    </location>
</feature>
<dbReference type="SMART" id="SM00184">
    <property type="entry name" value="RING"/>
    <property type="match status" value="1"/>
</dbReference>
<evidence type="ECO:0000256" key="1">
    <source>
        <dbReference type="PROSITE-ProRule" id="PRU00175"/>
    </source>
</evidence>